<dbReference type="Gene3D" id="6.10.140.2220">
    <property type="match status" value="1"/>
</dbReference>
<evidence type="ECO:0000313" key="2">
    <source>
        <dbReference type="Proteomes" id="UP000305067"/>
    </source>
</evidence>
<dbReference type="AlphaFoldDB" id="A0A5C3Q2D0"/>
<accession>A0A5C3Q2D0</accession>
<protein>
    <recommendedName>
        <fullName evidence="3">MYND-type domain-containing protein</fullName>
    </recommendedName>
</protein>
<name>A0A5C3Q2D0_9AGAR</name>
<keyword evidence="2" id="KW-1185">Reference proteome</keyword>
<gene>
    <name evidence="1" type="ORF">BDV98DRAFT_586512</name>
</gene>
<evidence type="ECO:0008006" key="3">
    <source>
        <dbReference type="Google" id="ProtNLM"/>
    </source>
</evidence>
<dbReference type="SUPFAM" id="SSF144232">
    <property type="entry name" value="HIT/MYND zinc finger-like"/>
    <property type="match status" value="1"/>
</dbReference>
<sequence>MIFDSGALKDFIAIAMQTCGDNTVEKDTRRSFSANSFSLYNALLFLLSSHHTPQFHKLVAQLGYADINTWWEQSTSLTPAQKSNGVFAATQHHLPSKPYSKCGGCKVITYCLPECQKAAWSHGQFPHCNQCSFLSTLNNLQVRASHEWLSIPPEASNLHLILFPSSCFLKSKARIMAAAQPHSQMCMNTQHTVCVIATSILELYSRADKENGHGDAPAYHVKSFKHYQG</sequence>
<evidence type="ECO:0000313" key="1">
    <source>
        <dbReference type="EMBL" id="TFK96255.1"/>
    </source>
</evidence>
<proteinExistence type="predicted"/>
<dbReference type="Proteomes" id="UP000305067">
    <property type="component" value="Unassembled WGS sequence"/>
</dbReference>
<dbReference type="EMBL" id="ML178864">
    <property type="protein sequence ID" value="TFK96255.1"/>
    <property type="molecule type" value="Genomic_DNA"/>
</dbReference>
<reference evidence="1 2" key="1">
    <citation type="journal article" date="2019" name="Nat. Ecol. Evol.">
        <title>Megaphylogeny resolves global patterns of mushroom evolution.</title>
        <authorList>
            <person name="Varga T."/>
            <person name="Krizsan K."/>
            <person name="Foldi C."/>
            <person name="Dima B."/>
            <person name="Sanchez-Garcia M."/>
            <person name="Sanchez-Ramirez S."/>
            <person name="Szollosi G.J."/>
            <person name="Szarkandi J.G."/>
            <person name="Papp V."/>
            <person name="Albert L."/>
            <person name="Andreopoulos W."/>
            <person name="Angelini C."/>
            <person name="Antonin V."/>
            <person name="Barry K.W."/>
            <person name="Bougher N.L."/>
            <person name="Buchanan P."/>
            <person name="Buyck B."/>
            <person name="Bense V."/>
            <person name="Catcheside P."/>
            <person name="Chovatia M."/>
            <person name="Cooper J."/>
            <person name="Damon W."/>
            <person name="Desjardin D."/>
            <person name="Finy P."/>
            <person name="Geml J."/>
            <person name="Haridas S."/>
            <person name="Hughes K."/>
            <person name="Justo A."/>
            <person name="Karasinski D."/>
            <person name="Kautmanova I."/>
            <person name="Kiss B."/>
            <person name="Kocsube S."/>
            <person name="Kotiranta H."/>
            <person name="LaButti K.M."/>
            <person name="Lechner B.E."/>
            <person name="Liimatainen K."/>
            <person name="Lipzen A."/>
            <person name="Lukacs Z."/>
            <person name="Mihaltcheva S."/>
            <person name="Morgado L.N."/>
            <person name="Niskanen T."/>
            <person name="Noordeloos M.E."/>
            <person name="Ohm R.A."/>
            <person name="Ortiz-Santana B."/>
            <person name="Ovrebo C."/>
            <person name="Racz N."/>
            <person name="Riley R."/>
            <person name="Savchenko A."/>
            <person name="Shiryaev A."/>
            <person name="Soop K."/>
            <person name="Spirin V."/>
            <person name="Szebenyi C."/>
            <person name="Tomsovsky M."/>
            <person name="Tulloss R.E."/>
            <person name="Uehling J."/>
            <person name="Grigoriev I.V."/>
            <person name="Vagvolgyi C."/>
            <person name="Papp T."/>
            <person name="Martin F.M."/>
            <person name="Miettinen O."/>
            <person name="Hibbett D.S."/>
            <person name="Nagy L.G."/>
        </authorList>
    </citation>
    <scope>NUCLEOTIDE SEQUENCE [LARGE SCALE GENOMIC DNA]</scope>
    <source>
        <strain evidence="1 2">CBS 309.79</strain>
    </source>
</reference>
<dbReference type="OrthoDB" id="432970at2759"/>
<organism evidence="1 2">
    <name type="scientific">Pterulicium gracile</name>
    <dbReference type="NCBI Taxonomy" id="1884261"/>
    <lineage>
        <taxon>Eukaryota</taxon>
        <taxon>Fungi</taxon>
        <taxon>Dikarya</taxon>
        <taxon>Basidiomycota</taxon>
        <taxon>Agaricomycotina</taxon>
        <taxon>Agaricomycetes</taxon>
        <taxon>Agaricomycetidae</taxon>
        <taxon>Agaricales</taxon>
        <taxon>Pleurotineae</taxon>
        <taxon>Pterulaceae</taxon>
        <taxon>Pterulicium</taxon>
    </lineage>
</organism>